<dbReference type="SUPFAM" id="SSF56954">
    <property type="entry name" value="Outer membrane efflux proteins (OEP)"/>
    <property type="match status" value="1"/>
</dbReference>
<evidence type="ECO:0000256" key="1">
    <source>
        <dbReference type="ARBA" id="ARBA00004442"/>
    </source>
</evidence>
<dbReference type="PANTHER" id="PTHR30026">
    <property type="entry name" value="OUTER MEMBRANE PROTEIN TOLC"/>
    <property type="match status" value="1"/>
</dbReference>
<evidence type="ECO:0000313" key="8">
    <source>
        <dbReference type="EMBL" id="GGK25897.1"/>
    </source>
</evidence>
<dbReference type="Gene3D" id="1.20.1600.10">
    <property type="entry name" value="Outer membrane efflux proteins (OEP)"/>
    <property type="match status" value="1"/>
</dbReference>
<evidence type="ECO:0000256" key="2">
    <source>
        <dbReference type="ARBA" id="ARBA00007613"/>
    </source>
</evidence>
<dbReference type="GO" id="GO:0015562">
    <property type="term" value="F:efflux transmembrane transporter activity"/>
    <property type="evidence" value="ECO:0007669"/>
    <property type="project" value="InterPro"/>
</dbReference>
<organism evidence="8 9">
    <name type="scientific">Yeosuana aromativorans</name>
    <dbReference type="NCBI Taxonomy" id="288019"/>
    <lineage>
        <taxon>Bacteria</taxon>
        <taxon>Pseudomonadati</taxon>
        <taxon>Bacteroidota</taxon>
        <taxon>Flavobacteriia</taxon>
        <taxon>Flavobacteriales</taxon>
        <taxon>Flavobacteriaceae</taxon>
        <taxon>Yeosuana</taxon>
    </lineage>
</organism>
<dbReference type="PANTHER" id="PTHR30026:SF20">
    <property type="entry name" value="OUTER MEMBRANE PROTEIN TOLC"/>
    <property type="match status" value="1"/>
</dbReference>
<dbReference type="GO" id="GO:0009279">
    <property type="term" value="C:cell outer membrane"/>
    <property type="evidence" value="ECO:0007669"/>
    <property type="project" value="UniProtKB-SubCell"/>
</dbReference>
<gene>
    <name evidence="8" type="ORF">GCM10007962_20200</name>
</gene>
<keyword evidence="6" id="KW-0472">Membrane</keyword>
<evidence type="ECO:0000256" key="5">
    <source>
        <dbReference type="ARBA" id="ARBA00022692"/>
    </source>
</evidence>
<reference evidence="8" key="1">
    <citation type="journal article" date="2014" name="Int. J. Syst. Evol. Microbiol.">
        <title>Complete genome sequence of Corynebacterium casei LMG S-19264T (=DSM 44701T), isolated from a smear-ripened cheese.</title>
        <authorList>
            <consortium name="US DOE Joint Genome Institute (JGI-PGF)"/>
            <person name="Walter F."/>
            <person name="Albersmeier A."/>
            <person name="Kalinowski J."/>
            <person name="Ruckert C."/>
        </authorList>
    </citation>
    <scope>NUCLEOTIDE SEQUENCE</scope>
    <source>
        <strain evidence="8">JCM 12862</strain>
    </source>
</reference>
<evidence type="ECO:0000256" key="4">
    <source>
        <dbReference type="ARBA" id="ARBA00022452"/>
    </source>
</evidence>
<keyword evidence="4" id="KW-1134">Transmembrane beta strand</keyword>
<comment type="subcellular location">
    <subcellularLocation>
        <location evidence="1">Cell outer membrane</location>
    </subcellularLocation>
</comment>
<dbReference type="EMBL" id="BMNR01000004">
    <property type="protein sequence ID" value="GGK25897.1"/>
    <property type="molecule type" value="Genomic_DNA"/>
</dbReference>
<evidence type="ECO:0000256" key="6">
    <source>
        <dbReference type="ARBA" id="ARBA00023136"/>
    </source>
</evidence>
<keyword evidence="9" id="KW-1185">Reference proteome</keyword>
<name>A0A8J3BPH3_9FLAO</name>
<evidence type="ECO:0000256" key="7">
    <source>
        <dbReference type="ARBA" id="ARBA00023237"/>
    </source>
</evidence>
<keyword evidence="5" id="KW-0812">Transmembrane</keyword>
<keyword evidence="3" id="KW-0813">Transport</keyword>
<dbReference type="GO" id="GO:1990281">
    <property type="term" value="C:efflux pump complex"/>
    <property type="evidence" value="ECO:0007669"/>
    <property type="project" value="TreeGrafter"/>
</dbReference>
<proteinExistence type="inferred from homology"/>
<dbReference type="GO" id="GO:0015288">
    <property type="term" value="F:porin activity"/>
    <property type="evidence" value="ECO:0007669"/>
    <property type="project" value="TreeGrafter"/>
</dbReference>
<accession>A0A8J3BPH3</accession>
<sequence length="441" mass="49085">MTSKFLTSLVIVFISISNLKAQQIQPITLEEAVQMALQNSDASKLADTKVLSAQNELNVTKNLQYPDVKLSGQYLYLANANVDLKINTGNNSGSSNTGNNNAPNVHQLLLGQANVSLPLFSGFKLNNTIKASESLYKAADYKSKNDKEQLSLEVINDYLSLYKARQTIILIETNLKSAHQRVVDFSAKEQNGLLARNDLLKAQIQESNIELSLEDAKKNEAILNYRLAMLLKLPEGTKTDIVAPEFGLVSNQPVTDVINRNDLEALRYQEQAAEQQIKVAKSKYFPSLALSGGYIALDLQNALTVTNAMNIGIGVSYNLSDLFKAKSDVRLAKTKTKELQYTINMKTDQIKVDIENAKQDYQLAIKKYHVYTESQIQAEENYRIVKDKYDNGLADTNDLLEADVDQLQAKLNVAYAKAGITQKYYELLAAQGQLNNTLNQQ</sequence>
<dbReference type="InterPro" id="IPR051906">
    <property type="entry name" value="TolC-like"/>
</dbReference>
<dbReference type="InterPro" id="IPR003423">
    <property type="entry name" value="OMP_efflux"/>
</dbReference>
<protein>
    <submittedName>
        <fullName evidence="8">Transporter</fullName>
    </submittedName>
</protein>
<evidence type="ECO:0000313" key="9">
    <source>
        <dbReference type="Proteomes" id="UP000612329"/>
    </source>
</evidence>
<dbReference type="AlphaFoldDB" id="A0A8J3BPH3"/>
<comment type="similarity">
    <text evidence="2">Belongs to the outer membrane factor (OMF) (TC 1.B.17) family.</text>
</comment>
<keyword evidence="7" id="KW-0998">Cell outer membrane</keyword>
<dbReference type="Proteomes" id="UP000612329">
    <property type="component" value="Unassembled WGS sequence"/>
</dbReference>
<reference evidence="8" key="2">
    <citation type="submission" date="2020-09" db="EMBL/GenBank/DDBJ databases">
        <authorList>
            <person name="Sun Q."/>
            <person name="Ohkuma M."/>
        </authorList>
    </citation>
    <scope>NUCLEOTIDE SEQUENCE</scope>
    <source>
        <strain evidence="8">JCM 12862</strain>
    </source>
</reference>
<comment type="caution">
    <text evidence="8">The sequence shown here is derived from an EMBL/GenBank/DDBJ whole genome shotgun (WGS) entry which is preliminary data.</text>
</comment>
<dbReference type="Pfam" id="PF02321">
    <property type="entry name" value="OEP"/>
    <property type="match status" value="2"/>
</dbReference>
<evidence type="ECO:0000256" key="3">
    <source>
        <dbReference type="ARBA" id="ARBA00022448"/>
    </source>
</evidence>
<dbReference type="RefSeq" id="WP_188652650.1">
    <property type="nucleotide sequence ID" value="NZ_BMNR01000004.1"/>
</dbReference>